<dbReference type="GO" id="GO:0034440">
    <property type="term" value="P:lipid oxidation"/>
    <property type="evidence" value="ECO:0007669"/>
    <property type="project" value="InterPro"/>
</dbReference>
<comment type="subcellular location">
    <subcellularLocation>
        <location evidence="1">Cytoplasm</location>
    </subcellularLocation>
</comment>
<organism evidence="17 18">
    <name type="scientific">Cirrhinus molitorella</name>
    <name type="common">mud carp</name>
    <dbReference type="NCBI Taxonomy" id="172907"/>
    <lineage>
        <taxon>Eukaryota</taxon>
        <taxon>Metazoa</taxon>
        <taxon>Chordata</taxon>
        <taxon>Craniata</taxon>
        <taxon>Vertebrata</taxon>
        <taxon>Euteleostomi</taxon>
        <taxon>Actinopterygii</taxon>
        <taxon>Neopterygii</taxon>
        <taxon>Teleostei</taxon>
        <taxon>Ostariophysi</taxon>
        <taxon>Cypriniformes</taxon>
        <taxon>Cyprinidae</taxon>
        <taxon>Labeoninae</taxon>
        <taxon>Labeonini</taxon>
        <taxon>Cirrhinus</taxon>
    </lineage>
</organism>
<evidence type="ECO:0000256" key="9">
    <source>
        <dbReference type="ARBA" id="ARBA00023098"/>
    </source>
</evidence>
<dbReference type="InterPro" id="IPR000907">
    <property type="entry name" value="LipOase"/>
</dbReference>
<evidence type="ECO:0000256" key="6">
    <source>
        <dbReference type="ARBA" id="ARBA00022964"/>
    </source>
</evidence>
<name>A0AA88QIY9_9TELE</name>
<dbReference type="PRINTS" id="PR00087">
    <property type="entry name" value="LIPOXYGENASE"/>
</dbReference>
<evidence type="ECO:0008006" key="19">
    <source>
        <dbReference type="Google" id="ProtNLM"/>
    </source>
</evidence>
<keyword evidence="4" id="KW-0963">Cytoplasm</keyword>
<feature type="domain" description="Lipoxygenase" evidence="16">
    <location>
        <begin position="169"/>
        <end position="728"/>
    </location>
</feature>
<evidence type="ECO:0000313" key="17">
    <source>
        <dbReference type="EMBL" id="KAK2915719.1"/>
    </source>
</evidence>
<evidence type="ECO:0000259" key="15">
    <source>
        <dbReference type="PROSITE" id="PS50095"/>
    </source>
</evidence>
<dbReference type="InterPro" id="IPR020833">
    <property type="entry name" value="LipOase_Fe_BS"/>
</dbReference>
<keyword evidence="7 14" id="KW-0560">Oxidoreductase</keyword>
<reference evidence="17" key="1">
    <citation type="submission" date="2023-08" db="EMBL/GenBank/DDBJ databases">
        <title>Chromosome-level Genome Assembly of mud carp (Cirrhinus molitorella).</title>
        <authorList>
            <person name="Liu H."/>
        </authorList>
    </citation>
    <scope>NUCLEOTIDE SEQUENCE</scope>
    <source>
        <strain evidence="17">Prfri</strain>
        <tissue evidence="17">Muscle</tissue>
    </source>
</reference>
<protein>
    <recommendedName>
        <fullName evidence="19">Arachidonate 5-lipoxygenase</fullName>
    </recommendedName>
</protein>
<evidence type="ECO:0000256" key="4">
    <source>
        <dbReference type="ARBA" id="ARBA00022490"/>
    </source>
</evidence>
<dbReference type="PROSITE" id="PS00081">
    <property type="entry name" value="LIPOXYGENASE_2"/>
    <property type="match status" value="1"/>
</dbReference>
<dbReference type="Pfam" id="PF01477">
    <property type="entry name" value="PLAT"/>
    <property type="match status" value="1"/>
</dbReference>
<comment type="caution">
    <text evidence="17">The sequence shown here is derived from an EMBL/GenBank/DDBJ whole genome shotgun (WGS) entry which is preliminary data.</text>
</comment>
<feature type="site" description="Essential for stabilizing binding to COTL1" evidence="12">
    <location>
        <position position="154"/>
    </location>
</feature>
<evidence type="ECO:0000256" key="11">
    <source>
        <dbReference type="PIRSR" id="PIRSR601885-2"/>
    </source>
</evidence>
<dbReference type="AlphaFoldDB" id="A0AA88QIY9"/>
<feature type="binding site" evidence="10">
    <location>
        <position position="426"/>
    </location>
    <ligand>
        <name>Fe cation</name>
        <dbReference type="ChEBI" id="CHEBI:24875"/>
        <note>catalytic</note>
    </ligand>
</feature>
<evidence type="ECO:0000256" key="1">
    <source>
        <dbReference type="ARBA" id="ARBA00004496"/>
    </source>
</evidence>
<feature type="domain" description="PLAT" evidence="15">
    <location>
        <begin position="53"/>
        <end position="169"/>
    </location>
</feature>
<feature type="binding site" evidence="11">
    <location>
        <position position="130"/>
    </location>
    <ligand>
        <name>Ca(2+)</name>
        <dbReference type="ChEBI" id="CHEBI:29108"/>
        <label>1</label>
    </ligand>
</feature>
<evidence type="ECO:0000256" key="13">
    <source>
        <dbReference type="PROSITE-ProRule" id="PRU00152"/>
    </source>
</evidence>
<gene>
    <name evidence="17" type="ORF">Q8A67_000093</name>
</gene>
<evidence type="ECO:0000256" key="2">
    <source>
        <dbReference type="ARBA" id="ARBA00005189"/>
    </source>
</evidence>
<dbReference type="PRINTS" id="PR00467">
    <property type="entry name" value="MAMLPOXGNASE"/>
</dbReference>
<dbReference type="InterPro" id="IPR001885">
    <property type="entry name" value="LipOase_mml"/>
</dbReference>
<dbReference type="PANTHER" id="PTHR11771">
    <property type="entry name" value="LIPOXYGENASE"/>
    <property type="match status" value="1"/>
</dbReference>
<dbReference type="InterPro" id="IPR036226">
    <property type="entry name" value="LipOase_C_sf"/>
</dbReference>
<keyword evidence="8 10" id="KW-0408">Iron</keyword>
<dbReference type="FunFam" id="2.60.60.20:FF:000002">
    <property type="entry name" value="Arachidonate 5-lipoxygenase a"/>
    <property type="match status" value="1"/>
</dbReference>
<feature type="binding site" evidence="10">
    <location>
        <position position="421"/>
    </location>
    <ligand>
        <name>Fe cation</name>
        <dbReference type="ChEBI" id="CHEBI:24875"/>
        <note>catalytic</note>
    </ligand>
</feature>
<dbReference type="Pfam" id="PF00305">
    <property type="entry name" value="Lipoxygenase"/>
    <property type="match status" value="1"/>
</dbReference>
<dbReference type="GO" id="GO:0005737">
    <property type="term" value="C:cytoplasm"/>
    <property type="evidence" value="ECO:0007669"/>
    <property type="project" value="UniProtKB-SubCell"/>
</dbReference>
<dbReference type="GO" id="GO:0016702">
    <property type="term" value="F:oxidoreductase activity, acting on single donors with incorporation of molecular oxygen, incorporation of two atoms of oxygen"/>
    <property type="evidence" value="ECO:0007669"/>
    <property type="project" value="InterPro"/>
</dbReference>
<proteinExistence type="inferred from homology"/>
<comment type="caution">
    <text evidence="13">Lacks conserved residue(s) required for the propagation of feature annotation.</text>
</comment>
<keyword evidence="5 10" id="KW-0479">Metal-binding</keyword>
<evidence type="ECO:0000256" key="5">
    <source>
        <dbReference type="ARBA" id="ARBA00022723"/>
    </source>
</evidence>
<feature type="binding site" evidence="10">
    <location>
        <position position="605"/>
    </location>
    <ligand>
        <name>Fe cation</name>
        <dbReference type="ChEBI" id="CHEBI:24875"/>
        <note>catalytic</note>
    </ligand>
</feature>
<keyword evidence="9" id="KW-0443">Lipid metabolism</keyword>
<evidence type="ECO:0000256" key="7">
    <source>
        <dbReference type="ARBA" id="ARBA00023002"/>
    </source>
</evidence>
<dbReference type="EMBL" id="JAUYZG010000001">
    <property type="protein sequence ID" value="KAK2915719.1"/>
    <property type="molecule type" value="Genomic_DNA"/>
</dbReference>
<keyword evidence="6 14" id="KW-0223">Dioxygenase</keyword>
<evidence type="ECO:0000256" key="12">
    <source>
        <dbReference type="PIRSR" id="PIRSR601885-3"/>
    </source>
</evidence>
<accession>A0AA88QIY9</accession>
<dbReference type="FunFam" id="1.20.245.10:FF:000001">
    <property type="entry name" value="Arachidonate 5-lipoxygenase a"/>
    <property type="match status" value="1"/>
</dbReference>
<dbReference type="SUPFAM" id="SSF48484">
    <property type="entry name" value="Lipoxigenase"/>
    <property type="match status" value="1"/>
</dbReference>
<keyword evidence="11" id="KW-0106">Calcium</keyword>
<dbReference type="Gene3D" id="3.10.450.60">
    <property type="match status" value="1"/>
</dbReference>
<comment type="cofactor">
    <cofactor evidence="10">
        <name>Fe cation</name>
        <dbReference type="ChEBI" id="CHEBI:24875"/>
    </cofactor>
    <text evidence="10">Binds 1 Fe cation per subunit.</text>
</comment>
<comment type="similarity">
    <text evidence="3 14">Belongs to the lipoxygenase family.</text>
</comment>
<dbReference type="InterPro" id="IPR036392">
    <property type="entry name" value="PLAT/LH2_dom_sf"/>
</dbReference>
<feature type="binding site" evidence="11">
    <location>
        <position position="68"/>
    </location>
    <ligand>
        <name>Ca(2+)</name>
        <dbReference type="ChEBI" id="CHEBI:29108"/>
        <label>1</label>
    </ligand>
</feature>
<evidence type="ECO:0000256" key="10">
    <source>
        <dbReference type="PIRSR" id="PIRSR601885-1"/>
    </source>
</evidence>
<sequence>MVSVLSVFTVKAPAGKGTSSEEAVRKGSSSGDLVRAGASSEAAVGIGAPPEDLAGAVSVTTGKQTFAGTIDYIYLTLVGTERCSDQTLLDKSFFEGLAGGTVVSVDISVEETLGDILLVKLKKEKFLFNDEWYCRCISVKTPSGDCFEFPCYRWIATEKEVVLRDGKGKLPLDDKISLLKDHRHKELESRKQLFRWKEWHPGFPMSIDTNSSSELPLDVQFETAKTVNFYLNYITAIENLGLNELMKLFHSSWTDIADFRKIFMKIKNTVSEYVMQNWNEDLMFGYQFLNGNNPVMISKCMNLPDKFAVKQEMVERSLDRGRSLQEELKAGNIYIADYAILEGVQANATDPNTQQYLAAPFCLLYKNSQNDIMPIAIQLSRQTTAGVGNTVFLPSDTPHDWMLAKMWVNSSDFNVHQVVTHLLRTHLISEVFAIAMYRQLAAVHPVYKLLIPHVRLTVAINTAAREQLICESGLFDKANSTGGSALGEVIQKAMKTFTYKSLCFPEAMKARGVDNKEDLPNYYYRDDGMMIWEAIKSFVSDVVQIYYGSDEMVQEDKEIQAFVQDVCFSGMKNCPKNCEFPTFLKTREQLVEYLTVVIFTASAQHAAVNFGQYDWCAWVPNSPSTMRKPPPTQKGQVDMKYIMESLPDRGRSSWHLGAVWALSRFQDEELFLGVYPDMHFTEQPVIEAAQTFRKKLVEVTNIIKSRNEKLKVPYWYLSPDRIPNSVAI</sequence>
<dbReference type="SUPFAM" id="SSF49723">
    <property type="entry name" value="Lipase/lipooxygenase domain (PLAT/LH2 domain)"/>
    <property type="match status" value="1"/>
</dbReference>
<comment type="pathway">
    <text evidence="2">Lipid metabolism.</text>
</comment>
<dbReference type="InterPro" id="IPR013819">
    <property type="entry name" value="LipOase_C"/>
</dbReference>
<feature type="binding site" evidence="11">
    <location>
        <position position="90"/>
    </location>
    <ligand>
        <name>Ca(2+)</name>
        <dbReference type="ChEBI" id="CHEBI:29108"/>
        <label>1</label>
    </ligand>
</feature>
<dbReference type="Gene3D" id="2.60.60.20">
    <property type="entry name" value="PLAT/LH2 domain"/>
    <property type="match status" value="1"/>
</dbReference>
<dbReference type="PROSITE" id="PS51393">
    <property type="entry name" value="LIPOXYGENASE_3"/>
    <property type="match status" value="1"/>
</dbReference>
<evidence type="ECO:0000256" key="8">
    <source>
        <dbReference type="ARBA" id="ARBA00023004"/>
    </source>
</evidence>
<evidence type="ECO:0000256" key="14">
    <source>
        <dbReference type="RuleBase" id="RU003974"/>
    </source>
</evidence>
<dbReference type="Gene3D" id="1.20.245.10">
    <property type="entry name" value="Lipoxygenase-1, Domain 5"/>
    <property type="match status" value="1"/>
</dbReference>
<feature type="binding site" evidence="10">
    <location>
        <position position="728"/>
    </location>
    <ligand>
        <name>Fe cation</name>
        <dbReference type="ChEBI" id="CHEBI:24875"/>
        <note>catalytic</note>
    </ligand>
</feature>
<dbReference type="GO" id="GO:0005506">
    <property type="term" value="F:iron ion binding"/>
    <property type="evidence" value="ECO:0007669"/>
    <property type="project" value="InterPro"/>
</dbReference>
<dbReference type="InterPro" id="IPR020834">
    <property type="entry name" value="LipOase_CS"/>
</dbReference>
<evidence type="ECO:0000256" key="3">
    <source>
        <dbReference type="ARBA" id="ARBA00009419"/>
    </source>
</evidence>
<dbReference type="Proteomes" id="UP001187343">
    <property type="component" value="Unassembled WGS sequence"/>
</dbReference>
<dbReference type="PROSITE" id="PS00711">
    <property type="entry name" value="LIPOXYGENASE_1"/>
    <property type="match status" value="1"/>
</dbReference>
<dbReference type="SMART" id="SM00308">
    <property type="entry name" value="LH2"/>
    <property type="match status" value="1"/>
</dbReference>
<dbReference type="InterPro" id="IPR001024">
    <property type="entry name" value="PLAT/LH2_dom"/>
</dbReference>
<keyword evidence="18" id="KW-1185">Reference proteome</keyword>
<dbReference type="PROSITE" id="PS50095">
    <property type="entry name" value="PLAT"/>
    <property type="match status" value="1"/>
</dbReference>
<evidence type="ECO:0000313" key="18">
    <source>
        <dbReference type="Proteomes" id="UP001187343"/>
    </source>
</evidence>
<evidence type="ECO:0000259" key="16">
    <source>
        <dbReference type="PROSITE" id="PS51393"/>
    </source>
</evidence>